<evidence type="ECO:0000313" key="1">
    <source>
        <dbReference type="EMBL" id="QJA47840.1"/>
    </source>
</evidence>
<sequence>MRAGRLNTPTDILYLGPDLHVYTLDWVWTNITAKDATDAPRATGLRSPAKVEVRAWWDARLLQGRYLRAEGRLLYLDGVRDVTGQRAELVMTATELVGEQGEFRPLDGVPVACRVHLTFDSPYRDDMGQTTEYRTRAEVALVEVGRAQPDDQLLVGGQLYNVIAYADDSDDGAVRGLWLDPVG</sequence>
<organism evidence="1">
    <name type="scientific">viral metagenome</name>
    <dbReference type="NCBI Taxonomy" id="1070528"/>
    <lineage>
        <taxon>unclassified sequences</taxon>
        <taxon>metagenomes</taxon>
        <taxon>organismal metagenomes</taxon>
    </lineage>
</organism>
<dbReference type="AlphaFoldDB" id="A0A6H1ZKW9"/>
<gene>
    <name evidence="1" type="ORF">TM448A00748_0004</name>
    <name evidence="2" type="ORF">TM448B00292_0023</name>
</gene>
<proteinExistence type="predicted"/>
<dbReference type="GO" id="GO:0019068">
    <property type="term" value="P:virion assembly"/>
    <property type="evidence" value="ECO:0007669"/>
    <property type="project" value="InterPro"/>
</dbReference>
<accession>A0A6H1ZKW9</accession>
<dbReference type="InterPro" id="IPR008018">
    <property type="entry name" value="Phage_tail_attach_FII"/>
</dbReference>
<name>A0A6H1ZKW9_9ZZZZ</name>
<protein>
    <submittedName>
        <fullName evidence="1">Uncharacterized protein</fullName>
    </submittedName>
</protein>
<reference evidence="1" key="1">
    <citation type="submission" date="2020-03" db="EMBL/GenBank/DDBJ databases">
        <title>The deep terrestrial virosphere.</title>
        <authorList>
            <person name="Holmfeldt K."/>
            <person name="Nilsson E."/>
            <person name="Simone D."/>
            <person name="Lopez-Fernandez M."/>
            <person name="Wu X."/>
            <person name="de Brujin I."/>
            <person name="Lundin D."/>
            <person name="Andersson A."/>
            <person name="Bertilsson S."/>
            <person name="Dopson M."/>
        </authorList>
    </citation>
    <scope>NUCLEOTIDE SEQUENCE</scope>
    <source>
        <strain evidence="1">TM448A00748</strain>
        <strain evidence="2">TM448B00292</strain>
    </source>
</reference>
<dbReference type="Pfam" id="PF05354">
    <property type="entry name" value="Phage_attach"/>
    <property type="match status" value="1"/>
</dbReference>
<dbReference type="EMBL" id="MT144060">
    <property type="protein sequence ID" value="QJA47840.1"/>
    <property type="molecule type" value="Genomic_DNA"/>
</dbReference>
<evidence type="ECO:0000313" key="2">
    <source>
        <dbReference type="EMBL" id="QJH94686.1"/>
    </source>
</evidence>
<dbReference type="EMBL" id="MT144604">
    <property type="protein sequence ID" value="QJH94686.1"/>
    <property type="molecule type" value="Genomic_DNA"/>
</dbReference>